<feature type="transmembrane region" description="Helical" evidence="2">
    <location>
        <begin position="395"/>
        <end position="420"/>
    </location>
</feature>
<evidence type="ECO:0000313" key="4">
    <source>
        <dbReference type="Proteomes" id="UP000595046"/>
    </source>
</evidence>
<feature type="transmembrane region" description="Helical" evidence="2">
    <location>
        <begin position="290"/>
        <end position="309"/>
    </location>
</feature>
<name>A0A7T1T5W7_9ACTN</name>
<keyword evidence="2" id="KW-0472">Membrane</keyword>
<feature type="region of interest" description="Disordered" evidence="1">
    <location>
        <begin position="1"/>
        <end position="21"/>
    </location>
</feature>
<gene>
    <name evidence="3" type="ORF">G4Z16_11605</name>
</gene>
<proteinExistence type="predicted"/>
<evidence type="ECO:0000256" key="2">
    <source>
        <dbReference type="SAM" id="Phobius"/>
    </source>
</evidence>
<evidence type="ECO:0008006" key="5">
    <source>
        <dbReference type="Google" id="ProtNLM"/>
    </source>
</evidence>
<feature type="transmembrane region" description="Helical" evidence="2">
    <location>
        <begin position="248"/>
        <end position="269"/>
    </location>
</feature>
<feature type="transmembrane region" description="Helical" evidence="2">
    <location>
        <begin position="93"/>
        <end position="117"/>
    </location>
</feature>
<dbReference type="EMBL" id="CP048882">
    <property type="protein sequence ID" value="QPP06922.1"/>
    <property type="molecule type" value="Genomic_DNA"/>
</dbReference>
<evidence type="ECO:0000313" key="3">
    <source>
        <dbReference type="EMBL" id="QPP06922.1"/>
    </source>
</evidence>
<dbReference type="InterPro" id="IPR045931">
    <property type="entry name" value="DUF6350"/>
</dbReference>
<feature type="transmembrane region" description="Helical" evidence="2">
    <location>
        <begin position="171"/>
        <end position="191"/>
    </location>
</feature>
<feature type="transmembrane region" description="Helical" evidence="2">
    <location>
        <begin position="137"/>
        <end position="159"/>
    </location>
</feature>
<feature type="transmembrane region" description="Helical" evidence="2">
    <location>
        <begin position="59"/>
        <end position="81"/>
    </location>
</feature>
<dbReference type="RefSeq" id="WP_197350742.1">
    <property type="nucleotide sequence ID" value="NZ_CP048882.1"/>
</dbReference>
<keyword evidence="2" id="KW-1133">Transmembrane helix</keyword>
<dbReference type="Pfam" id="PF19877">
    <property type="entry name" value="DUF6350"/>
    <property type="match status" value="1"/>
</dbReference>
<protein>
    <recommendedName>
        <fullName evidence="5">Integral membrane protein</fullName>
    </recommendedName>
</protein>
<keyword evidence="2" id="KW-0812">Transmembrane</keyword>
<feature type="transmembrane region" description="Helical" evidence="2">
    <location>
        <begin position="28"/>
        <end position="53"/>
    </location>
</feature>
<dbReference type="AlphaFoldDB" id="A0A7T1T5W7"/>
<evidence type="ECO:0000256" key="1">
    <source>
        <dbReference type="SAM" id="MobiDB-lite"/>
    </source>
</evidence>
<accession>A0A7T1T5W7</accession>
<feature type="transmembrane region" description="Helical" evidence="2">
    <location>
        <begin position="432"/>
        <end position="454"/>
    </location>
</feature>
<keyword evidence="4" id="KW-1185">Reference proteome</keyword>
<dbReference type="Proteomes" id="UP000595046">
    <property type="component" value="Chromosome"/>
</dbReference>
<feature type="region of interest" description="Disordered" evidence="1">
    <location>
        <begin position="196"/>
        <end position="217"/>
    </location>
</feature>
<organism evidence="3 4">
    <name type="scientific">Streptomyces bathyalis</name>
    <dbReference type="NCBI Taxonomy" id="2710756"/>
    <lineage>
        <taxon>Bacteria</taxon>
        <taxon>Bacillati</taxon>
        <taxon>Actinomycetota</taxon>
        <taxon>Actinomycetes</taxon>
        <taxon>Kitasatosporales</taxon>
        <taxon>Streptomycetaceae</taxon>
        <taxon>Streptomyces</taxon>
    </lineage>
</organism>
<feature type="transmembrane region" description="Helical" evidence="2">
    <location>
        <begin position="350"/>
        <end position="374"/>
    </location>
</feature>
<sequence>MSQVTHRSSTLSPYGRSTSRPLPSKASWFFEGVLAAGLGLGALTVLVLLLWIISPYPESGAGAALHLAADLWLLGHGSALVRTETLSGVPAPVALTPLLLVIPPVWLLYRACAQALSAGGDAGSEGGSGEDGGSPGALSPLGCVAGGYLVTGAVTVLFASAGPVRADALSASVRLPLFVLCVAVAALWPGWGSTPPMAPNEPGTPARSPSGESARWPDVPALRERDSAAPVLSEARALARRVGSLHTALTAMAVLCAGGLVVTLGVLLWHVDDVQSAFPRLAGGSWTGQFAVLLLVVALLPNAAVWAAAYGLGPGFALGTGAVVGPLTQTGSAPLPPFPLLEALPASDSGYGLVGGVAAATVPLAAGATIGWYVARAAAPDPGRREAPVSWRATASVVVLVACECAVGVAVLAAFSGGALGTEAMAFLGPSWQLTGAATFVWAVLVGAPVALMLRAWRLRGRGGEGGPDAAAARLARWRELKAASGGLMPDFEPRRD</sequence>
<dbReference type="KEGG" id="sbat:G4Z16_11605"/>
<reference evidence="4" key="1">
    <citation type="submission" date="2020-02" db="EMBL/GenBank/DDBJ databases">
        <title>Streptomyces sp. ASO4wet.</title>
        <authorList>
            <person name="Risdian C."/>
            <person name="Landwehr W."/>
            <person name="Schupp P."/>
            <person name="Wink J."/>
        </authorList>
    </citation>
    <scope>NUCLEOTIDE SEQUENCE [LARGE SCALE GENOMIC DNA]</scope>
    <source>
        <strain evidence="4">ASO4wet</strain>
    </source>
</reference>